<dbReference type="HOGENOM" id="CLU_173809_0_3_10"/>
<accession>A0A0F5JG27</accession>
<protein>
    <submittedName>
        <fullName evidence="2">Uncharacterized protein</fullName>
    </submittedName>
</protein>
<dbReference type="EMBL" id="AQHW01000014">
    <property type="protein sequence ID" value="KKB56709.1"/>
    <property type="molecule type" value="Genomic_DNA"/>
</dbReference>
<comment type="caution">
    <text evidence="2">The sequence shown here is derived from an EMBL/GenBank/DDBJ whole genome shotgun (WGS) entry which is preliminary data.</text>
</comment>
<evidence type="ECO:0000313" key="2">
    <source>
        <dbReference type="EMBL" id="KKB56709.1"/>
    </source>
</evidence>
<gene>
    <name evidence="2" type="ORF">HMPREF1536_02345</name>
</gene>
<keyword evidence="3" id="KW-1185">Reference proteome</keyword>
<feature type="chain" id="PRO_5002489887" evidence="1">
    <location>
        <begin position="26"/>
        <end position="80"/>
    </location>
</feature>
<dbReference type="STRING" id="1203610.HMPREF1536_02345"/>
<evidence type="ECO:0000256" key="1">
    <source>
        <dbReference type="SAM" id="SignalP"/>
    </source>
</evidence>
<name>A0A0F5JG27_9BACT</name>
<dbReference type="RefSeq" id="WP_044192354.1">
    <property type="nucleotide sequence ID" value="NZ_AUAE01000026.1"/>
</dbReference>
<proteinExistence type="predicted"/>
<evidence type="ECO:0000313" key="3">
    <source>
        <dbReference type="Proteomes" id="UP000033035"/>
    </source>
</evidence>
<sequence>MKKKIFGVAIIAAMAVAASWSFSQSQNNKNNISLISTDIESMAACESIGWWDNDGNCVKNDAGTYFCKSDSWPALTDCEQ</sequence>
<keyword evidence="1" id="KW-0732">Signal</keyword>
<dbReference type="AlphaFoldDB" id="A0A0F5JG27"/>
<dbReference type="Proteomes" id="UP000033035">
    <property type="component" value="Unassembled WGS sequence"/>
</dbReference>
<organism evidence="2 3">
    <name type="scientific">Parabacteroides gordonii MS-1 = DSM 23371</name>
    <dbReference type="NCBI Taxonomy" id="1203610"/>
    <lineage>
        <taxon>Bacteria</taxon>
        <taxon>Pseudomonadati</taxon>
        <taxon>Bacteroidota</taxon>
        <taxon>Bacteroidia</taxon>
        <taxon>Bacteroidales</taxon>
        <taxon>Tannerellaceae</taxon>
        <taxon>Parabacteroides</taxon>
    </lineage>
</organism>
<dbReference type="PATRIC" id="fig|1203610.3.peg.2408"/>
<reference evidence="2 3" key="1">
    <citation type="submission" date="2013-04" db="EMBL/GenBank/DDBJ databases">
        <title>The Genome Sequence of Parabacteroides gordonii DSM 23371.</title>
        <authorList>
            <consortium name="The Broad Institute Genomics Platform"/>
            <person name="Earl A."/>
            <person name="Ward D."/>
            <person name="Feldgarden M."/>
            <person name="Gevers D."/>
            <person name="Martens E."/>
            <person name="Sakamoto M."/>
            <person name="Benno Y."/>
            <person name="Suzuki N."/>
            <person name="Matsunaga N."/>
            <person name="Koshihara K."/>
            <person name="Seki M."/>
            <person name="Komiya H."/>
            <person name="Walker B."/>
            <person name="Young S."/>
            <person name="Zeng Q."/>
            <person name="Gargeya S."/>
            <person name="Fitzgerald M."/>
            <person name="Haas B."/>
            <person name="Abouelleil A."/>
            <person name="Allen A.W."/>
            <person name="Alvarado L."/>
            <person name="Arachchi H.M."/>
            <person name="Berlin A.M."/>
            <person name="Chapman S.B."/>
            <person name="Gainer-Dewar J."/>
            <person name="Goldberg J."/>
            <person name="Griggs A."/>
            <person name="Gujja S."/>
            <person name="Hansen M."/>
            <person name="Howarth C."/>
            <person name="Imamovic A."/>
            <person name="Ireland A."/>
            <person name="Larimer J."/>
            <person name="McCowan C."/>
            <person name="Murphy C."/>
            <person name="Pearson M."/>
            <person name="Poon T.W."/>
            <person name="Priest M."/>
            <person name="Roberts A."/>
            <person name="Saif S."/>
            <person name="Shea T."/>
            <person name="Sisk P."/>
            <person name="Sykes S."/>
            <person name="Wortman J."/>
            <person name="Nusbaum C."/>
            <person name="Birren B."/>
        </authorList>
    </citation>
    <scope>NUCLEOTIDE SEQUENCE [LARGE SCALE GENOMIC DNA]</scope>
    <source>
        <strain evidence="2 3">MS-1</strain>
    </source>
</reference>
<feature type="signal peptide" evidence="1">
    <location>
        <begin position="1"/>
        <end position="25"/>
    </location>
</feature>